<organism evidence="1 2">
    <name type="scientific">Populus alba</name>
    <name type="common">White poplar</name>
    <dbReference type="NCBI Taxonomy" id="43335"/>
    <lineage>
        <taxon>Eukaryota</taxon>
        <taxon>Viridiplantae</taxon>
        <taxon>Streptophyta</taxon>
        <taxon>Embryophyta</taxon>
        <taxon>Tracheophyta</taxon>
        <taxon>Spermatophyta</taxon>
        <taxon>Magnoliopsida</taxon>
        <taxon>eudicotyledons</taxon>
        <taxon>Gunneridae</taxon>
        <taxon>Pentapetalae</taxon>
        <taxon>rosids</taxon>
        <taxon>fabids</taxon>
        <taxon>Malpighiales</taxon>
        <taxon>Salicaceae</taxon>
        <taxon>Saliceae</taxon>
        <taxon>Populus</taxon>
    </lineage>
</organism>
<keyword evidence="2" id="KW-1185">Reference proteome</keyword>
<accession>A0ACC4BQT4</accession>
<reference evidence="1 2" key="1">
    <citation type="journal article" date="2024" name="Plant Biotechnol. J.">
        <title>Genome and CRISPR/Cas9 system of a widespread forest tree (Populus alba) in the world.</title>
        <authorList>
            <person name="Liu Y.J."/>
            <person name="Jiang P.F."/>
            <person name="Han X.M."/>
            <person name="Li X.Y."/>
            <person name="Wang H.M."/>
            <person name="Wang Y.J."/>
            <person name="Wang X.X."/>
            <person name="Zeng Q.Y."/>
        </authorList>
    </citation>
    <scope>NUCLEOTIDE SEQUENCE [LARGE SCALE GENOMIC DNA]</scope>
    <source>
        <strain evidence="2">cv. PAL-ZL1</strain>
    </source>
</reference>
<sequence>MCCLVGFGFSFERLESFGGGGREGIEERKNHARVSKRCFHSSLTVVKVVVVLKLWSSDGIVVDIPTETRAVAKGTAHLKGAYTHEKVEYKGHVIFDFVLRLGAVIAALPAAATMGTSDQTLPFTQFFEFQASYDDLPTSQ</sequence>
<proteinExistence type="predicted"/>
<protein>
    <submittedName>
        <fullName evidence="1">Uncharacterized protein</fullName>
    </submittedName>
</protein>
<gene>
    <name evidence="1" type="ORF">D5086_018600</name>
</gene>
<name>A0ACC4BQT4_POPAL</name>
<evidence type="ECO:0000313" key="2">
    <source>
        <dbReference type="Proteomes" id="UP000309997"/>
    </source>
</evidence>
<dbReference type="EMBL" id="RCHU02000009">
    <property type="protein sequence ID" value="KAL3580765.1"/>
    <property type="molecule type" value="Genomic_DNA"/>
</dbReference>
<comment type="caution">
    <text evidence="1">The sequence shown here is derived from an EMBL/GenBank/DDBJ whole genome shotgun (WGS) entry which is preliminary data.</text>
</comment>
<evidence type="ECO:0000313" key="1">
    <source>
        <dbReference type="EMBL" id="KAL3580765.1"/>
    </source>
</evidence>
<dbReference type="Proteomes" id="UP000309997">
    <property type="component" value="Unassembled WGS sequence"/>
</dbReference>